<dbReference type="CDD" id="cd24066">
    <property type="entry name" value="ASKHA_NBD_ROK_EcFRK-like"/>
    <property type="match status" value="1"/>
</dbReference>
<dbReference type="Gene3D" id="3.30.420.40">
    <property type="match status" value="2"/>
</dbReference>
<dbReference type="SUPFAM" id="SSF53067">
    <property type="entry name" value="Actin-like ATPase domain"/>
    <property type="match status" value="1"/>
</dbReference>
<sequence>MRFGLDLGGTKMEAVLLQPSGEIVWRERRATPAEDYAEIIEVIAELAEKAAAESGIEPSIGIGMPGSLSPQTGLVRNSNTQSLNGQPIKQDLEARLGREVRLANDANCFALSEATDGAGVDAQSVFGVIVGTGCGGGLVINGALQNGVNGIGGEWGHNPLAAPRADEVPGPPCYCGRHGCNEVWISGSGFARDHKEFTGETMTGEEIIASDSEAAKASFERLCDRMARALGAVINLVDPEVIVLGGGLSNVEALYTRIPEIWQAYIFSDVIETRLVRNQHGDASGVRGAAWLWPLED</sequence>
<proteinExistence type="predicted"/>
<dbReference type="InterPro" id="IPR049874">
    <property type="entry name" value="ROK_cs"/>
</dbReference>
<dbReference type="Pfam" id="PF00480">
    <property type="entry name" value="ROK"/>
    <property type="match status" value="1"/>
</dbReference>
<protein>
    <submittedName>
        <fullName evidence="1">ROK family protein</fullName>
    </submittedName>
</protein>
<reference evidence="1" key="1">
    <citation type="submission" date="2020-10" db="EMBL/GenBank/DDBJ databases">
        <title>Microbiome of the Black Sea water column analyzed by genome centric metagenomics.</title>
        <authorList>
            <person name="Cabello-Yeves P.J."/>
            <person name="Callieri C."/>
            <person name="Picazo A."/>
            <person name="Mehrshad M."/>
            <person name="Haro-Moreno J.M."/>
            <person name="Roda-Garcia J."/>
            <person name="Dzembekova N."/>
            <person name="Slabakova V."/>
            <person name="Slabakova N."/>
            <person name="Moncheva S."/>
            <person name="Rodriguez-Valera F."/>
        </authorList>
    </citation>
    <scope>NUCLEOTIDE SEQUENCE</scope>
    <source>
        <strain evidence="1">BS307-5m-G5</strain>
    </source>
</reference>
<dbReference type="PANTHER" id="PTHR18964:SF174">
    <property type="entry name" value="D-ALLOSE KINASE-RELATED"/>
    <property type="match status" value="1"/>
</dbReference>
<dbReference type="PANTHER" id="PTHR18964">
    <property type="entry name" value="ROK (REPRESSOR, ORF, KINASE) FAMILY"/>
    <property type="match status" value="1"/>
</dbReference>
<organism evidence="1 2">
    <name type="scientific">PS1 clade bacterium</name>
    <dbReference type="NCBI Taxonomy" id="2175152"/>
    <lineage>
        <taxon>Bacteria</taxon>
        <taxon>Pseudomonadati</taxon>
        <taxon>Pseudomonadota</taxon>
        <taxon>Alphaproteobacteria</taxon>
        <taxon>PS1 clade</taxon>
    </lineage>
</organism>
<evidence type="ECO:0000313" key="1">
    <source>
        <dbReference type="EMBL" id="MBL6761979.1"/>
    </source>
</evidence>
<dbReference type="PROSITE" id="PS01125">
    <property type="entry name" value="ROK"/>
    <property type="match status" value="1"/>
</dbReference>
<dbReference type="AlphaFoldDB" id="A0A937HGY6"/>
<dbReference type="Proteomes" id="UP000785783">
    <property type="component" value="Unassembled WGS sequence"/>
</dbReference>
<dbReference type="InterPro" id="IPR000600">
    <property type="entry name" value="ROK"/>
</dbReference>
<comment type="caution">
    <text evidence="1">The sequence shown here is derived from an EMBL/GenBank/DDBJ whole genome shotgun (WGS) entry which is preliminary data.</text>
</comment>
<gene>
    <name evidence="1" type="ORF">ISQ19_04700</name>
</gene>
<accession>A0A937HGY6</accession>
<dbReference type="InterPro" id="IPR043129">
    <property type="entry name" value="ATPase_NBD"/>
</dbReference>
<evidence type="ECO:0000313" key="2">
    <source>
        <dbReference type="Proteomes" id="UP000785783"/>
    </source>
</evidence>
<dbReference type="EMBL" id="JADHOK010000055">
    <property type="protein sequence ID" value="MBL6761979.1"/>
    <property type="molecule type" value="Genomic_DNA"/>
</dbReference>
<name>A0A937HGY6_9PROT</name>
<dbReference type="GO" id="GO:0004396">
    <property type="term" value="F:hexokinase activity"/>
    <property type="evidence" value="ECO:0007669"/>
    <property type="project" value="TreeGrafter"/>
</dbReference>